<evidence type="ECO:0000313" key="2">
    <source>
        <dbReference type="Proteomes" id="UP000034810"/>
    </source>
</evidence>
<organism evidence="1 2">
    <name type="scientific">Candidatus Wolfebacteria bacterium GW2011_GWC1_43_10</name>
    <dbReference type="NCBI Taxonomy" id="1619011"/>
    <lineage>
        <taxon>Bacteria</taxon>
        <taxon>Candidatus Wolfeibacteriota</taxon>
    </lineage>
</organism>
<proteinExistence type="predicted"/>
<accession>A0A0G1CBJ8</accession>
<gene>
    <name evidence="1" type="ORF">UV58_C0005G0028</name>
</gene>
<evidence type="ECO:0000313" key="1">
    <source>
        <dbReference type="EMBL" id="KKS82774.1"/>
    </source>
</evidence>
<sequence length="87" mass="9463">MRIRLGDFKIVVEGKEVPFCGLFPSQDGAPIFIGEHGELNGLTDDQRKAVNAVAQVVNRAGWEATLPFRAHQEKLPLSPLAPIPETG</sequence>
<name>A0A0G1CBJ8_9BACT</name>
<protein>
    <submittedName>
        <fullName evidence="1">Uncharacterized protein</fullName>
    </submittedName>
</protein>
<dbReference type="Proteomes" id="UP000034810">
    <property type="component" value="Unassembled WGS sequence"/>
</dbReference>
<dbReference type="AlphaFoldDB" id="A0A0G1CBJ8"/>
<dbReference type="EMBL" id="LCFA01000005">
    <property type="protein sequence ID" value="KKS82774.1"/>
    <property type="molecule type" value="Genomic_DNA"/>
</dbReference>
<comment type="caution">
    <text evidence="1">The sequence shown here is derived from an EMBL/GenBank/DDBJ whole genome shotgun (WGS) entry which is preliminary data.</text>
</comment>
<reference evidence="1 2" key="1">
    <citation type="journal article" date="2015" name="Nature">
        <title>rRNA introns, odd ribosomes, and small enigmatic genomes across a large radiation of phyla.</title>
        <authorList>
            <person name="Brown C.T."/>
            <person name="Hug L.A."/>
            <person name="Thomas B.C."/>
            <person name="Sharon I."/>
            <person name="Castelle C.J."/>
            <person name="Singh A."/>
            <person name="Wilkins M.J."/>
            <person name="Williams K.H."/>
            <person name="Banfield J.F."/>
        </authorList>
    </citation>
    <scope>NUCLEOTIDE SEQUENCE [LARGE SCALE GENOMIC DNA]</scope>
</reference>